<dbReference type="SUPFAM" id="SSF57903">
    <property type="entry name" value="FYVE/PHD zinc finger"/>
    <property type="match status" value="1"/>
</dbReference>
<dbReference type="FunFam" id="2.60.40.150:FF:000023">
    <property type="entry name" value="Double C2-like domain-containing protein"/>
    <property type="match status" value="1"/>
</dbReference>
<feature type="region of interest" description="Disordered" evidence="6">
    <location>
        <begin position="222"/>
        <end position="299"/>
    </location>
</feature>
<keyword evidence="9" id="KW-1185">Reference proteome</keyword>
<evidence type="ECO:0000256" key="4">
    <source>
        <dbReference type="ARBA" id="ARBA00023018"/>
    </source>
</evidence>
<feature type="compositionally biased region" description="Polar residues" evidence="6">
    <location>
        <begin position="421"/>
        <end position="447"/>
    </location>
</feature>
<evidence type="ECO:0000259" key="7">
    <source>
        <dbReference type="PROSITE" id="PS50004"/>
    </source>
</evidence>
<dbReference type="PANTHER" id="PTHR45729">
    <property type="entry name" value="RABPHILIN, ISOFORM A"/>
    <property type="match status" value="1"/>
</dbReference>
<dbReference type="GO" id="GO:0046872">
    <property type="term" value="F:metal ion binding"/>
    <property type="evidence" value="ECO:0007669"/>
    <property type="project" value="UniProtKB-KW"/>
</dbReference>
<dbReference type="InterPro" id="IPR043566">
    <property type="entry name" value="Rabphilin/DOC2/Noc2"/>
</dbReference>
<comment type="subcellular location">
    <subcellularLocation>
        <location evidence="5">Synapse</location>
    </subcellularLocation>
</comment>
<dbReference type="PANTHER" id="PTHR45729:SF6">
    <property type="entry name" value="RABPHILIN, ISOFORM A"/>
    <property type="match status" value="1"/>
</dbReference>
<proteinExistence type="predicted"/>
<dbReference type="InterPro" id="IPR013083">
    <property type="entry name" value="Znf_RING/FYVE/PHD"/>
</dbReference>
<dbReference type="InterPro" id="IPR035892">
    <property type="entry name" value="C2_domain_sf"/>
</dbReference>
<evidence type="ECO:0000256" key="1">
    <source>
        <dbReference type="ARBA" id="ARBA00022723"/>
    </source>
</evidence>
<dbReference type="PRINTS" id="PR00360">
    <property type="entry name" value="C2DOMAIN"/>
</dbReference>
<dbReference type="OrthoDB" id="270970at2759"/>
<dbReference type="AlphaFoldDB" id="A0A2A2KNU5"/>
<dbReference type="SMART" id="SM00239">
    <property type="entry name" value="C2"/>
    <property type="match status" value="2"/>
</dbReference>
<feature type="region of interest" description="Disordered" evidence="6">
    <location>
        <begin position="421"/>
        <end position="455"/>
    </location>
</feature>
<feature type="compositionally biased region" description="Polar residues" evidence="6">
    <location>
        <begin position="233"/>
        <end position="274"/>
    </location>
</feature>
<evidence type="ECO:0000256" key="6">
    <source>
        <dbReference type="SAM" id="MobiDB-lite"/>
    </source>
</evidence>
<dbReference type="InterPro" id="IPR000008">
    <property type="entry name" value="C2_dom"/>
</dbReference>
<dbReference type="Proteomes" id="UP000218231">
    <property type="component" value="Unassembled WGS sequence"/>
</dbReference>
<keyword evidence="3" id="KW-0106">Calcium</keyword>
<feature type="compositionally biased region" description="Polar residues" evidence="6">
    <location>
        <begin position="139"/>
        <end position="152"/>
    </location>
</feature>
<feature type="region of interest" description="Disordered" evidence="6">
    <location>
        <begin position="139"/>
        <end position="191"/>
    </location>
</feature>
<feature type="compositionally biased region" description="Polar residues" evidence="6">
    <location>
        <begin position="77"/>
        <end position="96"/>
    </location>
</feature>
<dbReference type="Pfam" id="PF02318">
    <property type="entry name" value="FYVE_2"/>
    <property type="match status" value="1"/>
</dbReference>
<feature type="compositionally biased region" description="Basic and acidic residues" evidence="6">
    <location>
        <begin position="276"/>
        <end position="285"/>
    </location>
</feature>
<dbReference type="InterPro" id="IPR041282">
    <property type="entry name" value="FYVE_2"/>
</dbReference>
<dbReference type="GO" id="GO:0017158">
    <property type="term" value="P:regulation of calcium ion-dependent exocytosis"/>
    <property type="evidence" value="ECO:0007669"/>
    <property type="project" value="TreeGrafter"/>
</dbReference>
<gene>
    <name evidence="8" type="ORF">WR25_21170</name>
</gene>
<keyword evidence="2" id="KW-0677">Repeat</keyword>
<dbReference type="CDD" id="cd08384">
    <property type="entry name" value="C2B_Rabphilin_Doc2"/>
    <property type="match status" value="1"/>
</dbReference>
<dbReference type="CDD" id="cd04035">
    <property type="entry name" value="C2A_Rabphilin_Doc2"/>
    <property type="match status" value="1"/>
</dbReference>
<reference evidence="8 9" key="1">
    <citation type="journal article" date="2017" name="Curr. Biol.">
        <title>Genome architecture and evolution of a unichromosomal asexual nematode.</title>
        <authorList>
            <person name="Fradin H."/>
            <person name="Zegar C."/>
            <person name="Gutwein M."/>
            <person name="Lucas J."/>
            <person name="Kovtun M."/>
            <person name="Corcoran D."/>
            <person name="Baugh L.R."/>
            <person name="Kiontke K."/>
            <person name="Gunsalus K."/>
            <person name="Fitch D.H."/>
            <person name="Piano F."/>
        </authorList>
    </citation>
    <scope>NUCLEOTIDE SEQUENCE [LARGE SCALE GENOMIC DNA]</scope>
    <source>
        <strain evidence="8">PF1309</strain>
    </source>
</reference>
<dbReference type="InterPro" id="IPR047022">
    <property type="entry name" value="Rabphilin_Doc2_C2A"/>
</dbReference>
<evidence type="ECO:0000256" key="5">
    <source>
        <dbReference type="ARBA" id="ARBA00034103"/>
    </source>
</evidence>
<sequence>MCVDCRKYVCQRNCGVETLDHQRGEVVFLCKICSEAREVLWKKSGAWFYKEIPDFVRPDVNGSVVSPPHSQPKVPHWTTQISPSTSTNANGPQIGNGTAPGRRQLPSLPEPRSPSVPTSNRNGSVVSLLSASNANTATSTLLQAGTTPNNRPKSPRPRIEPSWVKEKVMSSMSVDDEDRSSSEGEDFVQSGVMVGRRLHKHSHPGSNKRDIGMARFALAASRITDSDEESSPESHASTRSGSSPRRSLATPSSYDSTGLQLASNPGQMIPSTSAVLHEKPDDTRSIDSGVVQSDHSNPAQQTMTLSASSLTPFHQSNVQPEKQDTISHLHDDPRHDSGISDTRRFTQSNSGSSLVTPPPIPPRVSPERRVSNQSGGTRQMSIESQSRKTSANSSSAKIKEIINRVIGGIAWPMMKMPPGTSLENVNESVSMPSTSSRTESPQATFMSSPDDDTKNRARRRAAVSEIDPEATKLAQTASIDIYGDIPEEEDEEANAAGVNASASGLKPIRQLTLRSTDTLMTSDEEDSLTSSATNAMGTLGSIQFNLTYDQQEKKLTIDLVKAKSLKAMDSNGLSDPYVKLHLLPGNQKATKLTSKTIEKTLNPEWNETLVYHGITEEDKQKKTLRITVLDRDRIGSDFLGETRIALRKLPNNNTKKFNLYLEHAIPVPHVKEEEGKERGKILVGLQYNIQQGTLYASIKRCAELIGMDKSGFSDPYCKVSLTPITSKSHRQRTTTKKRTLNPEFNETLQFLVPFKDLPKKTLQIGVYDHDLGKHDDYIGGILLSTSAKEERGRHWIHCIENPGQMIEMWHKLELDS</sequence>
<evidence type="ECO:0000313" key="8">
    <source>
        <dbReference type="EMBL" id="PAV75538.1"/>
    </source>
</evidence>
<evidence type="ECO:0000313" key="9">
    <source>
        <dbReference type="Proteomes" id="UP000218231"/>
    </source>
</evidence>
<dbReference type="PRINTS" id="PR00399">
    <property type="entry name" value="SYNAPTOTAGMN"/>
</dbReference>
<feature type="compositionally biased region" description="Basic and acidic residues" evidence="6">
    <location>
        <begin position="321"/>
        <end position="344"/>
    </location>
</feature>
<comment type="caution">
    <text evidence="8">The sequence shown here is derived from an EMBL/GenBank/DDBJ whole genome shotgun (WGS) entry which is preliminary data.</text>
</comment>
<dbReference type="GO" id="GO:0098793">
    <property type="term" value="C:presynapse"/>
    <property type="evidence" value="ECO:0007669"/>
    <property type="project" value="GOC"/>
</dbReference>
<dbReference type="GO" id="GO:0061669">
    <property type="term" value="P:spontaneous neurotransmitter secretion"/>
    <property type="evidence" value="ECO:0007669"/>
    <property type="project" value="TreeGrafter"/>
</dbReference>
<protein>
    <recommendedName>
        <fullName evidence="7">C2 domain-containing protein</fullName>
    </recommendedName>
</protein>
<dbReference type="PROSITE" id="PS50004">
    <property type="entry name" value="C2"/>
    <property type="match status" value="2"/>
</dbReference>
<dbReference type="Gene3D" id="2.60.40.150">
    <property type="entry name" value="C2 domain"/>
    <property type="match status" value="2"/>
</dbReference>
<feature type="domain" description="C2" evidence="7">
    <location>
        <begin position="677"/>
        <end position="810"/>
    </location>
</feature>
<evidence type="ECO:0000256" key="2">
    <source>
        <dbReference type="ARBA" id="ARBA00022737"/>
    </source>
</evidence>
<evidence type="ECO:0000256" key="3">
    <source>
        <dbReference type="ARBA" id="ARBA00022837"/>
    </source>
</evidence>
<keyword evidence="1" id="KW-0479">Metal-binding</keyword>
<dbReference type="InterPro" id="IPR011011">
    <property type="entry name" value="Znf_FYVE_PHD"/>
</dbReference>
<dbReference type="SUPFAM" id="SSF49562">
    <property type="entry name" value="C2 domain (Calcium/lipid-binding domain, CaLB)"/>
    <property type="match status" value="2"/>
</dbReference>
<feature type="compositionally biased region" description="Acidic residues" evidence="6">
    <location>
        <begin position="174"/>
        <end position="186"/>
    </location>
</feature>
<accession>A0A2A2KNU5</accession>
<feature type="region of interest" description="Disordered" evidence="6">
    <location>
        <begin position="315"/>
        <end position="395"/>
    </location>
</feature>
<organism evidence="8 9">
    <name type="scientific">Diploscapter pachys</name>
    <dbReference type="NCBI Taxonomy" id="2018661"/>
    <lineage>
        <taxon>Eukaryota</taxon>
        <taxon>Metazoa</taxon>
        <taxon>Ecdysozoa</taxon>
        <taxon>Nematoda</taxon>
        <taxon>Chromadorea</taxon>
        <taxon>Rhabditida</taxon>
        <taxon>Rhabditina</taxon>
        <taxon>Rhabditomorpha</taxon>
        <taxon>Rhabditoidea</taxon>
        <taxon>Rhabditidae</taxon>
        <taxon>Diploscapter</taxon>
    </lineage>
</organism>
<feature type="compositionally biased region" description="Polar residues" evidence="6">
    <location>
        <begin position="290"/>
        <end position="299"/>
    </location>
</feature>
<dbReference type="GO" id="GO:0016020">
    <property type="term" value="C:membrane"/>
    <property type="evidence" value="ECO:0007669"/>
    <property type="project" value="InterPro"/>
</dbReference>
<dbReference type="Pfam" id="PF00168">
    <property type="entry name" value="C2"/>
    <property type="match status" value="2"/>
</dbReference>
<dbReference type="STRING" id="2018661.A0A2A2KNU5"/>
<feature type="region of interest" description="Disordered" evidence="6">
    <location>
        <begin position="63"/>
        <end position="123"/>
    </location>
</feature>
<feature type="compositionally biased region" description="Polar residues" evidence="6">
    <location>
        <begin position="372"/>
        <end position="395"/>
    </location>
</feature>
<dbReference type="EMBL" id="LIAE01008072">
    <property type="protein sequence ID" value="PAV75538.1"/>
    <property type="molecule type" value="Genomic_DNA"/>
</dbReference>
<dbReference type="Gene3D" id="3.30.40.10">
    <property type="entry name" value="Zinc/RING finger domain, C3HC4 (zinc finger)"/>
    <property type="match status" value="1"/>
</dbReference>
<name>A0A2A2KNU5_9BILA</name>
<feature type="compositionally biased region" description="Basic and acidic residues" evidence="6">
    <location>
        <begin position="157"/>
        <end position="168"/>
    </location>
</feature>
<keyword evidence="4" id="KW-0770">Synapse</keyword>
<feature type="domain" description="C2" evidence="7">
    <location>
        <begin position="538"/>
        <end position="661"/>
    </location>
</feature>
<dbReference type="InterPro" id="IPR001565">
    <property type="entry name" value="Synaptotagmin"/>
</dbReference>
<dbReference type="GO" id="GO:0006887">
    <property type="term" value="P:exocytosis"/>
    <property type="evidence" value="ECO:0007669"/>
    <property type="project" value="TreeGrafter"/>
</dbReference>